<name>A0A1B7MQY6_9AGAM</name>
<evidence type="ECO:0000259" key="1">
    <source>
        <dbReference type="Pfam" id="PF20236"/>
    </source>
</evidence>
<proteinExistence type="predicted"/>
<accession>A0A1B7MQY6</accession>
<sequence length="174" mass="19665">MIVFTLSSEHVRNTVFTNEQGLVIYKTNTPSFGDTTIHKIKPNTDQLDMRDQFEIMGEIEWNITASTKFRLGGTEVETKSFIPRHGLAGRKRVFTGPDGRSYRWDIDRRVVVLSLNDGSQTVVARSHRATLGIIGRRRKATLEISPTVAHMMDIIIMTFIYVQRIRKKKGGGGG</sequence>
<keyword evidence="3" id="KW-1185">Reference proteome</keyword>
<dbReference type="EMBL" id="KV448543">
    <property type="protein sequence ID" value="OAX35003.1"/>
    <property type="molecule type" value="Genomic_DNA"/>
</dbReference>
<reference evidence="2 3" key="1">
    <citation type="submission" date="2016-06" db="EMBL/GenBank/DDBJ databases">
        <title>Comparative genomics of the ectomycorrhizal sister species Rhizopogon vinicolor and Rhizopogon vesiculosus (Basidiomycota: Boletales) reveals a divergence of the mating type B locus.</title>
        <authorList>
            <consortium name="DOE Joint Genome Institute"/>
            <person name="Mujic A.B."/>
            <person name="Kuo A."/>
            <person name="Tritt A."/>
            <person name="Lipzen A."/>
            <person name="Chen C."/>
            <person name="Johnson J."/>
            <person name="Sharma A."/>
            <person name="Barry K."/>
            <person name="Grigoriev I.V."/>
            <person name="Spatafora J.W."/>
        </authorList>
    </citation>
    <scope>NUCLEOTIDE SEQUENCE [LARGE SCALE GENOMIC DNA]</scope>
    <source>
        <strain evidence="2 3">AM-OR11-026</strain>
    </source>
</reference>
<dbReference type="OrthoDB" id="3360976at2759"/>
<gene>
    <name evidence="2" type="ORF">K503DRAFT_402989</name>
</gene>
<feature type="domain" description="DUF6593" evidence="1">
    <location>
        <begin position="10"/>
        <end position="167"/>
    </location>
</feature>
<dbReference type="InParanoid" id="A0A1B7MQY6"/>
<dbReference type="Pfam" id="PF20236">
    <property type="entry name" value="DUF6593"/>
    <property type="match status" value="1"/>
</dbReference>
<dbReference type="InterPro" id="IPR046528">
    <property type="entry name" value="DUF6593"/>
</dbReference>
<evidence type="ECO:0000313" key="2">
    <source>
        <dbReference type="EMBL" id="OAX35003.1"/>
    </source>
</evidence>
<dbReference type="AlphaFoldDB" id="A0A1B7MQY6"/>
<organism evidence="2 3">
    <name type="scientific">Rhizopogon vinicolor AM-OR11-026</name>
    <dbReference type="NCBI Taxonomy" id="1314800"/>
    <lineage>
        <taxon>Eukaryota</taxon>
        <taxon>Fungi</taxon>
        <taxon>Dikarya</taxon>
        <taxon>Basidiomycota</taxon>
        <taxon>Agaricomycotina</taxon>
        <taxon>Agaricomycetes</taxon>
        <taxon>Agaricomycetidae</taxon>
        <taxon>Boletales</taxon>
        <taxon>Suillineae</taxon>
        <taxon>Rhizopogonaceae</taxon>
        <taxon>Rhizopogon</taxon>
    </lineage>
</organism>
<protein>
    <recommendedName>
        <fullName evidence="1">DUF6593 domain-containing protein</fullName>
    </recommendedName>
</protein>
<dbReference type="Proteomes" id="UP000092154">
    <property type="component" value="Unassembled WGS sequence"/>
</dbReference>
<evidence type="ECO:0000313" key="3">
    <source>
        <dbReference type="Proteomes" id="UP000092154"/>
    </source>
</evidence>